<dbReference type="STRING" id="1826909.A5893_07610"/>
<evidence type="ECO:0000256" key="3">
    <source>
        <dbReference type="ARBA" id="ARBA00022679"/>
    </source>
</evidence>
<dbReference type="PANTHER" id="PTHR47739">
    <property type="entry name" value="TRNA1(VAL) (ADENINE(37)-N6)-METHYLTRANSFERASE"/>
    <property type="match status" value="1"/>
</dbReference>
<dbReference type="InterPro" id="IPR029063">
    <property type="entry name" value="SAM-dependent_MTases_sf"/>
</dbReference>
<comment type="function">
    <text evidence="6">Specifically methylates the adenine in position 37 of tRNA(1)(Val) (anticodon cmo5UAC).</text>
</comment>
<evidence type="ECO:0000313" key="8">
    <source>
        <dbReference type="EMBL" id="OAQ40794.1"/>
    </source>
</evidence>
<keyword evidence="2 6" id="KW-0489">Methyltransferase</keyword>
<protein>
    <recommendedName>
        <fullName evidence="6">tRNA1(Val) (adenine(37)-N6)-methyltransferase</fullName>
        <ecNumber evidence="6">2.1.1.223</ecNumber>
    </recommendedName>
    <alternativeName>
        <fullName evidence="6">tRNA m6A37 methyltransferase</fullName>
    </alternativeName>
</protein>
<keyword evidence="1 6" id="KW-0963">Cytoplasm</keyword>
<dbReference type="GO" id="GO:0005737">
    <property type="term" value="C:cytoplasm"/>
    <property type="evidence" value="ECO:0007669"/>
    <property type="project" value="UniProtKB-SubCell"/>
</dbReference>
<dbReference type="CDD" id="cd02440">
    <property type="entry name" value="AdoMet_MTases"/>
    <property type="match status" value="1"/>
</dbReference>
<keyword evidence="9" id="KW-1185">Reference proteome</keyword>
<organism evidence="8 9">
    <name type="scientific">Pedobacter psychrophilus</name>
    <dbReference type="NCBI Taxonomy" id="1826909"/>
    <lineage>
        <taxon>Bacteria</taxon>
        <taxon>Pseudomonadati</taxon>
        <taxon>Bacteroidota</taxon>
        <taxon>Sphingobacteriia</taxon>
        <taxon>Sphingobacteriales</taxon>
        <taxon>Sphingobacteriaceae</taxon>
        <taxon>Pedobacter</taxon>
    </lineage>
</organism>
<accession>A0A179DIU0</accession>
<reference evidence="8 9" key="2">
    <citation type="submission" date="2016-06" db="EMBL/GenBank/DDBJ databases">
        <title>Pedobacter psychrophilus sp. nov., isolated from Antarctic fragmentary rock.</title>
        <authorList>
            <person name="Svec P."/>
        </authorList>
    </citation>
    <scope>NUCLEOTIDE SEQUENCE [LARGE SCALE GENOMIC DNA]</scope>
    <source>
        <strain evidence="8 9">CCM 8644</strain>
    </source>
</reference>
<dbReference type="PRINTS" id="PR00507">
    <property type="entry name" value="N12N6MTFRASE"/>
</dbReference>
<keyword evidence="4 6" id="KW-0949">S-adenosyl-L-methionine</keyword>
<reference evidence="8 9" key="1">
    <citation type="submission" date="2016-04" db="EMBL/GenBank/DDBJ databases">
        <authorList>
            <person name="Evans L.H."/>
            <person name="Alamgir A."/>
            <person name="Owens N."/>
            <person name="Weber N.D."/>
            <person name="Virtaneva K."/>
            <person name="Barbian K."/>
            <person name="Babar A."/>
            <person name="Rosenke K."/>
        </authorList>
    </citation>
    <scope>NUCLEOTIDE SEQUENCE [LARGE SCALE GENOMIC DNA]</scope>
    <source>
        <strain evidence="8 9">CCM 8644</strain>
    </source>
</reference>
<evidence type="ECO:0000313" key="9">
    <source>
        <dbReference type="Proteomes" id="UP000078459"/>
    </source>
</evidence>
<dbReference type="Gene3D" id="3.40.50.150">
    <property type="entry name" value="Vaccinia Virus protein VP39"/>
    <property type="match status" value="1"/>
</dbReference>
<dbReference type="GO" id="GO:0003676">
    <property type="term" value="F:nucleic acid binding"/>
    <property type="evidence" value="ECO:0007669"/>
    <property type="project" value="InterPro"/>
</dbReference>
<keyword evidence="3 6" id="KW-0808">Transferase</keyword>
<dbReference type="Pfam" id="PF05175">
    <property type="entry name" value="MTS"/>
    <property type="match status" value="1"/>
</dbReference>
<dbReference type="PROSITE" id="PS00092">
    <property type="entry name" value="N6_MTASE"/>
    <property type="match status" value="1"/>
</dbReference>
<dbReference type="GO" id="GO:0008033">
    <property type="term" value="P:tRNA processing"/>
    <property type="evidence" value="ECO:0007669"/>
    <property type="project" value="UniProtKB-UniRule"/>
</dbReference>
<dbReference type="InterPro" id="IPR002052">
    <property type="entry name" value="DNA_methylase_N6_adenine_CS"/>
</dbReference>
<comment type="similarity">
    <text evidence="6">Belongs to the methyltransferase superfamily. tRNA (adenine-N(6)-)-methyltransferase family.</text>
</comment>
<feature type="domain" description="Methyltransferase small" evidence="7">
    <location>
        <begin position="35"/>
        <end position="160"/>
    </location>
</feature>
<gene>
    <name evidence="8" type="ORF">A5893_07610</name>
</gene>
<comment type="catalytic activity">
    <reaction evidence="6">
        <text>adenosine(37) in tRNA1(Val) + S-adenosyl-L-methionine = N(6)-methyladenosine(37) in tRNA1(Val) + S-adenosyl-L-homocysteine + H(+)</text>
        <dbReference type="Rhea" id="RHEA:43160"/>
        <dbReference type="Rhea" id="RHEA-COMP:10369"/>
        <dbReference type="Rhea" id="RHEA-COMP:10370"/>
        <dbReference type="ChEBI" id="CHEBI:15378"/>
        <dbReference type="ChEBI" id="CHEBI:57856"/>
        <dbReference type="ChEBI" id="CHEBI:59789"/>
        <dbReference type="ChEBI" id="CHEBI:74411"/>
        <dbReference type="ChEBI" id="CHEBI:74449"/>
        <dbReference type="EC" id="2.1.1.223"/>
    </reaction>
</comment>
<evidence type="ECO:0000256" key="4">
    <source>
        <dbReference type="ARBA" id="ARBA00022691"/>
    </source>
</evidence>
<dbReference type="InterPro" id="IPR007848">
    <property type="entry name" value="Small_mtfrase_dom"/>
</dbReference>
<evidence type="ECO:0000256" key="1">
    <source>
        <dbReference type="ARBA" id="ARBA00022490"/>
    </source>
</evidence>
<evidence type="ECO:0000256" key="5">
    <source>
        <dbReference type="ARBA" id="ARBA00022694"/>
    </source>
</evidence>
<evidence type="ECO:0000256" key="6">
    <source>
        <dbReference type="HAMAP-Rule" id="MF_01872"/>
    </source>
</evidence>
<comment type="subcellular location">
    <subcellularLocation>
        <location evidence="6">Cytoplasm</location>
    </subcellularLocation>
</comment>
<dbReference type="AlphaFoldDB" id="A0A179DIU0"/>
<dbReference type="InterPro" id="IPR050210">
    <property type="entry name" value="tRNA_Adenine-N(6)_MTase"/>
</dbReference>
<dbReference type="SUPFAM" id="SSF53335">
    <property type="entry name" value="S-adenosyl-L-methionine-dependent methyltransferases"/>
    <property type="match status" value="1"/>
</dbReference>
<name>A0A179DIU0_9SPHI</name>
<dbReference type="GO" id="GO:0032259">
    <property type="term" value="P:methylation"/>
    <property type="evidence" value="ECO:0007669"/>
    <property type="project" value="UniProtKB-KW"/>
</dbReference>
<comment type="caution">
    <text evidence="8">The sequence shown here is derived from an EMBL/GenBank/DDBJ whole genome shotgun (WGS) entry which is preliminary data.</text>
</comment>
<dbReference type="OrthoDB" id="5383291at2"/>
<sequence length="237" mass="27040">MSLFHFKQFVIDQENCPMKINTDGVLLGASANLENVKSVLDIGTGTGVIALMLAQRSHDILIDAIDIDHLAFEKANQNFENSLFHQQLKAHHHSFLEYFDLNPSKKYDLIVSNPPYFLNALKSPKANNNISKHTNEQFFIDLISKAKNHLNPSGNLTLIVPIDISLMLQNLAPSYHLFPINCIKIKSYPDKAHIRHIISFSDEKPLELIFEDFCIYSSQSVYSLQYQALLKNFFTIF</sequence>
<dbReference type="EC" id="2.1.1.223" evidence="6"/>
<dbReference type="EMBL" id="LWHJ01000022">
    <property type="protein sequence ID" value="OAQ40794.1"/>
    <property type="molecule type" value="Genomic_DNA"/>
</dbReference>
<dbReference type="Proteomes" id="UP000078459">
    <property type="component" value="Unassembled WGS sequence"/>
</dbReference>
<proteinExistence type="inferred from homology"/>
<evidence type="ECO:0000259" key="7">
    <source>
        <dbReference type="Pfam" id="PF05175"/>
    </source>
</evidence>
<dbReference type="PANTHER" id="PTHR47739:SF1">
    <property type="entry name" value="TRNA1(VAL) (ADENINE(37)-N6)-METHYLTRANSFERASE"/>
    <property type="match status" value="1"/>
</dbReference>
<dbReference type="InterPro" id="IPR022882">
    <property type="entry name" value="tRNA_adenine-N6_MeTrfase"/>
</dbReference>
<dbReference type="HAMAP" id="MF_01872">
    <property type="entry name" value="tRNA_methyltr_YfiC"/>
    <property type="match status" value="1"/>
</dbReference>
<dbReference type="GO" id="GO:0016430">
    <property type="term" value="F:tRNA (adenine-N6)-methyltransferase activity"/>
    <property type="evidence" value="ECO:0007669"/>
    <property type="project" value="UniProtKB-UniRule"/>
</dbReference>
<keyword evidence="5 6" id="KW-0819">tRNA processing</keyword>
<evidence type="ECO:0000256" key="2">
    <source>
        <dbReference type="ARBA" id="ARBA00022603"/>
    </source>
</evidence>